<evidence type="ECO:0000313" key="2">
    <source>
        <dbReference type="Proteomes" id="UP000187148"/>
    </source>
</evidence>
<keyword evidence="2" id="KW-1185">Reference proteome</keyword>
<protein>
    <submittedName>
        <fullName evidence="1">Uncharacterized protein</fullName>
    </submittedName>
</protein>
<reference evidence="1 2" key="1">
    <citation type="submission" date="2017-01" db="EMBL/GenBank/DDBJ databases">
        <authorList>
            <person name="Cao J.-M."/>
        </authorList>
    </citation>
    <scope>NUCLEOTIDE SEQUENCE [LARGE SCALE GENOMIC DNA]</scope>
    <source>
        <strain evidence="1 2">888-76</strain>
    </source>
</reference>
<gene>
    <name evidence="1" type="ORF">BWI95_17230</name>
</gene>
<sequence length="84" mass="9744">MPSCLLFRNDAPVMDLKMKLDSPFFYVANVSTGKKDAYEVHEYVKVDHETNETFLYQIAYDKKPSNEEVEKALIDLKAEPISQR</sequence>
<organism evidence="1 2">
    <name type="scientific">Kosakonia cowanii JCM 10956 = DSM 18146</name>
    <dbReference type="NCBI Taxonomy" id="1300165"/>
    <lineage>
        <taxon>Bacteria</taxon>
        <taxon>Pseudomonadati</taxon>
        <taxon>Pseudomonadota</taxon>
        <taxon>Gammaproteobacteria</taxon>
        <taxon>Enterobacterales</taxon>
        <taxon>Enterobacteriaceae</taxon>
        <taxon>Kosakonia</taxon>
    </lineage>
</organism>
<evidence type="ECO:0000313" key="1">
    <source>
        <dbReference type="EMBL" id="APZ06662.1"/>
    </source>
</evidence>
<proteinExistence type="predicted"/>
<dbReference type="KEGG" id="kco:BWI95_17230"/>
<name>A0A807LN04_9ENTR</name>
<accession>A0A807LN04</accession>
<dbReference type="AlphaFoldDB" id="A0A807LN04"/>
<dbReference type="Proteomes" id="UP000187148">
    <property type="component" value="Chromosome"/>
</dbReference>
<dbReference type="RefSeq" id="WP_054803808.1">
    <property type="nucleotide sequence ID" value="NZ_CP019445.1"/>
</dbReference>
<dbReference type="EMBL" id="CP019445">
    <property type="protein sequence ID" value="APZ06662.1"/>
    <property type="molecule type" value="Genomic_DNA"/>
</dbReference>